<gene>
    <name evidence="1" type="ORF">SAMN05421779_104343</name>
</gene>
<dbReference type="EMBL" id="FTOA01000004">
    <property type="protein sequence ID" value="SIS89407.1"/>
    <property type="molecule type" value="Genomic_DNA"/>
</dbReference>
<keyword evidence="2" id="KW-1185">Reference proteome</keyword>
<protein>
    <recommendedName>
        <fullName evidence="3">Adenylate cyclase, class 3</fullName>
    </recommendedName>
</protein>
<organism evidence="1 2">
    <name type="scientific">Insolitispirillum peregrinum</name>
    <dbReference type="NCBI Taxonomy" id="80876"/>
    <lineage>
        <taxon>Bacteria</taxon>
        <taxon>Pseudomonadati</taxon>
        <taxon>Pseudomonadota</taxon>
        <taxon>Alphaproteobacteria</taxon>
        <taxon>Rhodospirillales</taxon>
        <taxon>Novispirillaceae</taxon>
        <taxon>Insolitispirillum</taxon>
    </lineage>
</organism>
<dbReference type="STRING" id="80876.SAMN05421779_104343"/>
<evidence type="ECO:0000313" key="2">
    <source>
        <dbReference type="Proteomes" id="UP000185678"/>
    </source>
</evidence>
<evidence type="ECO:0000313" key="1">
    <source>
        <dbReference type="EMBL" id="SIS89407.1"/>
    </source>
</evidence>
<dbReference type="AlphaFoldDB" id="A0A1N7MTE3"/>
<dbReference type="InterPro" id="IPR029787">
    <property type="entry name" value="Nucleotide_cyclase"/>
</dbReference>
<proteinExistence type="predicted"/>
<reference evidence="1 2" key="1">
    <citation type="submission" date="2017-01" db="EMBL/GenBank/DDBJ databases">
        <authorList>
            <person name="Mah S.A."/>
            <person name="Swanson W.J."/>
            <person name="Moy G.W."/>
            <person name="Vacquier V.D."/>
        </authorList>
    </citation>
    <scope>NUCLEOTIDE SEQUENCE [LARGE SCALE GENOMIC DNA]</scope>
    <source>
        <strain evidence="1 2">DSM 11589</strain>
    </source>
</reference>
<accession>A0A1N7MTE3</accession>
<dbReference type="Proteomes" id="UP000185678">
    <property type="component" value="Unassembled WGS sequence"/>
</dbReference>
<dbReference type="SUPFAM" id="SSF55073">
    <property type="entry name" value="Nucleotide cyclase"/>
    <property type="match status" value="1"/>
</dbReference>
<evidence type="ECO:0008006" key="3">
    <source>
        <dbReference type="Google" id="ProtNLM"/>
    </source>
</evidence>
<sequence length="189" mass="20420">MPETQASLTRIDPAIVGMIDIVSSTPIIMGDVRVDHAARAIRMVRIIDVMMAQLAPWANVVSFTGDGVLFCIKERGRHVLPRIKMLKYKIDEITGIQLKLRVGFAAGIVFHGRVGPTDNIVGVPVIESARLLQEKSLFEGGAAIVATEGAVNEGASSGLWDAVAWDKVSSAWRPAGLGELAVRVFRHQP</sequence>
<dbReference type="RefSeq" id="WP_139332890.1">
    <property type="nucleotide sequence ID" value="NZ_FTOA01000004.1"/>
</dbReference>
<dbReference type="Gene3D" id="3.30.70.1230">
    <property type="entry name" value="Nucleotide cyclase"/>
    <property type="match status" value="1"/>
</dbReference>
<name>A0A1N7MTE3_9PROT</name>